<evidence type="ECO:0000256" key="1">
    <source>
        <dbReference type="SAM" id="MobiDB-lite"/>
    </source>
</evidence>
<sequence length="313" mass="35163">MNEKTTKALEAAQPTYSQRFTLAVMKEFGSTVGGKLELSPYKQTLAQHLFIGVDNALRDLEANRLKKGQQSIPMVWANINMNKLAIDAVHRVELGLDALIPGHIYPIPYLNGKTGRYDLDLRIGYIGKDLYRREMATEKPLDIIYQLVHKKDVFRPIMTPGAESYELEITDPFDRGEVVGGFGYILYADSKKNKLVLVSKADFDKSKKKSGSDKFWGPYEKEMQFKTLVNRVTSKLAVDPKKVNSSYAQVEVDEAQEASERDIEQNANQEIIDVEPEQEVGTPLTEEEKAEILAQEQAEAEKEGQAQAGGPDF</sequence>
<dbReference type="EMBL" id="MT143178">
    <property type="protein sequence ID" value="QJA93794.1"/>
    <property type="molecule type" value="Genomic_DNA"/>
</dbReference>
<dbReference type="AlphaFoldDB" id="A0A6M3LKF6"/>
<gene>
    <name evidence="2" type="ORF">MM415B04113_0003</name>
</gene>
<dbReference type="Pfam" id="PF03837">
    <property type="entry name" value="RecT"/>
    <property type="match status" value="1"/>
</dbReference>
<dbReference type="GO" id="GO:0006259">
    <property type="term" value="P:DNA metabolic process"/>
    <property type="evidence" value="ECO:0007669"/>
    <property type="project" value="InterPro"/>
</dbReference>
<reference evidence="2" key="1">
    <citation type="submission" date="2020-03" db="EMBL/GenBank/DDBJ databases">
        <title>The deep terrestrial virosphere.</title>
        <authorList>
            <person name="Holmfeldt K."/>
            <person name="Nilsson E."/>
            <person name="Simone D."/>
            <person name="Lopez-Fernandez M."/>
            <person name="Wu X."/>
            <person name="de Brujin I."/>
            <person name="Lundin D."/>
            <person name="Andersson A."/>
            <person name="Bertilsson S."/>
            <person name="Dopson M."/>
        </authorList>
    </citation>
    <scope>NUCLEOTIDE SEQUENCE</scope>
    <source>
        <strain evidence="2">MM415B04113</strain>
    </source>
</reference>
<protein>
    <submittedName>
        <fullName evidence="2">Putative DNA recombination protein</fullName>
    </submittedName>
</protein>
<name>A0A6M3LKF6_9ZZZZ</name>
<proteinExistence type="predicted"/>
<evidence type="ECO:0000313" key="2">
    <source>
        <dbReference type="EMBL" id="QJA93794.1"/>
    </source>
</evidence>
<organism evidence="2">
    <name type="scientific">viral metagenome</name>
    <dbReference type="NCBI Taxonomy" id="1070528"/>
    <lineage>
        <taxon>unclassified sequences</taxon>
        <taxon>metagenomes</taxon>
        <taxon>organismal metagenomes</taxon>
    </lineage>
</organism>
<feature type="region of interest" description="Disordered" evidence="1">
    <location>
        <begin position="253"/>
        <end position="313"/>
    </location>
</feature>
<accession>A0A6M3LKF6</accession>
<dbReference type="InterPro" id="IPR018330">
    <property type="entry name" value="RecT_fam"/>
</dbReference>
<dbReference type="GO" id="GO:0003677">
    <property type="term" value="F:DNA binding"/>
    <property type="evidence" value="ECO:0007669"/>
    <property type="project" value="InterPro"/>
</dbReference>